<keyword evidence="2" id="KW-1185">Reference proteome</keyword>
<gene>
    <name evidence="1" type="ORF">HPB50_025461</name>
</gene>
<proteinExistence type="predicted"/>
<reference evidence="1" key="1">
    <citation type="submission" date="2020-05" db="EMBL/GenBank/DDBJ databases">
        <title>Large-scale comparative analyses of tick genomes elucidate their genetic diversity and vector capacities.</title>
        <authorList>
            <person name="Jia N."/>
            <person name="Wang J."/>
            <person name="Shi W."/>
            <person name="Du L."/>
            <person name="Sun Y."/>
            <person name="Zhan W."/>
            <person name="Jiang J."/>
            <person name="Wang Q."/>
            <person name="Zhang B."/>
            <person name="Ji P."/>
            <person name="Sakyi L.B."/>
            <person name="Cui X."/>
            <person name="Yuan T."/>
            <person name="Jiang B."/>
            <person name="Yang W."/>
            <person name="Lam T.T.-Y."/>
            <person name="Chang Q."/>
            <person name="Ding S."/>
            <person name="Wang X."/>
            <person name="Zhu J."/>
            <person name="Ruan X."/>
            <person name="Zhao L."/>
            <person name="Wei J."/>
            <person name="Que T."/>
            <person name="Du C."/>
            <person name="Cheng J."/>
            <person name="Dai P."/>
            <person name="Han X."/>
            <person name="Huang E."/>
            <person name="Gao Y."/>
            <person name="Liu J."/>
            <person name="Shao H."/>
            <person name="Ye R."/>
            <person name="Li L."/>
            <person name="Wei W."/>
            <person name="Wang X."/>
            <person name="Wang C."/>
            <person name="Yang T."/>
            <person name="Huo Q."/>
            <person name="Li W."/>
            <person name="Guo W."/>
            <person name="Chen H."/>
            <person name="Zhou L."/>
            <person name="Ni X."/>
            <person name="Tian J."/>
            <person name="Zhou Y."/>
            <person name="Sheng Y."/>
            <person name="Liu T."/>
            <person name="Pan Y."/>
            <person name="Xia L."/>
            <person name="Li J."/>
            <person name="Zhao F."/>
            <person name="Cao W."/>
        </authorList>
    </citation>
    <scope>NUCLEOTIDE SEQUENCE</scope>
    <source>
        <strain evidence="1">Hyas-2018</strain>
    </source>
</reference>
<sequence length="126" mass="13780">MFDCEYGRSRKSELVLRESRLLKRAASAATTAAARQRRRDVRYLCGGPNARPKNNFCRDDDDCRAESILNGTKGCGEERGSGRGFPTAPPLRTSQEWNHLPGSVAGIKDDSKFGAAISDIITPGHN</sequence>
<name>A0ACB7SBW7_HYAAI</name>
<comment type="caution">
    <text evidence="1">The sequence shown here is derived from an EMBL/GenBank/DDBJ whole genome shotgun (WGS) entry which is preliminary data.</text>
</comment>
<organism evidence="1 2">
    <name type="scientific">Hyalomma asiaticum</name>
    <name type="common">Tick</name>
    <dbReference type="NCBI Taxonomy" id="266040"/>
    <lineage>
        <taxon>Eukaryota</taxon>
        <taxon>Metazoa</taxon>
        <taxon>Ecdysozoa</taxon>
        <taxon>Arthropoda</taxon>
        <taxon>Chelicerata</taxon>
        <taxon>Arachnida</taxon>
        <taxon>Acari</taxon>
        <taxon>Parasitiformes</taxon>
        <taxon>Ixodida</taxon>
        <taxon>Ixodoidea</taxon>
        <taxon>Ixodidae</taxon>
        <taxon>Hyalomminae</taxon>
        <taxon>Hyalomma</taxon>
    </lineage>
</organism>
<evidence type="ECO:0000313" key="2">
    <source>
        <dbReference type="Proteomes" id="UP000821845"/>
    </source>
</evidence>
<evidence type="ECO:0000313" key="1">
    <source>
        <dbReference type="EMBL" id="KAH6931572.1"/>
    </source>
</evidence>
<dbReference type="Proteomes" id="UP000821845">
    <property type="component" value="Chromosome 5"/>
</dbReference>
<dbReference type="EMBL" id="CM023485">
    <property type="protein sequence ID" value="KAH6931572.1"/>
    <property type="molecule type" value="Genomic_DNA"/>
</dbReference>
<protein>
    <submittedName>
        <fullName evidence="1">Uncharacterized protein</fullName>
    </submittedName>
</protein>
<accession>A0ACB7SBW7</accession>